<dbReference type="SUPFAM" id="SSF53474">
    <property type="entry name" value="alpha/beta-Hydrolases"/>
    <property type="match status" value="1"/>
</dbReference>
<accession>A0A9P1BSE5</accession>
<dbReference type="InterPro" id="IPR029058">
    <property type="entry name" value="AB_hydrolase_fold"/>
</dbReference>
<comment type="caution">
    <text evidence="3">The sequence shown here is derived from an EMBL/GenBank/DDBJ whole genome shotgun (WGS) entry which is preliminary data.</text>
</comment>
<dbReference type="EMBL" id="CAMXCT030000324">
    <property type="protein sequence ID" value="CAL4764453.1"/>
    <property type="molecule type" value="Genomic_DNA"/>
</dbReference>
<gene>
    <name evidence="3" type="ORF">C1SCF055_LOCUS5307</name>
</gene>
<dbReference type="EMBL" id="CAMXCT010000324">
    <property type="protein sequence ID" value="CAI3977141.1"/>
    <property type="molecule type" value="Genomic_DNA"/>
</dbReference>
<feature type="region of interest" description="Disordered" evidence="1">
    <location>
        <begin position="296"/>
        <end position="343"/>
    </location>
</feature>
<keyword evidence="2" id="KW-1133">Transmembrane helix</keyword>
<keyword evidence="5" id="KW-1185">Reference proteome</keyword>
<feature type="transmembrane region" description="Helical" evidence="2">
    <location>
        <begin position="1488"/>
        <end position="1515"/>
    </location>
</feature>
<dbReference type="GO" id="GO:0003964">
    <property type="term" value="F:RNA-directed DNA polymerase activity"/>
    <property type="evidence" value="ECO:0007669"/>
    <property type="project" value="UniProtKB-KW"/>
</dbReference>
<organism evidence="3">
    <name type="scientific">Cladocopium goreaui</name>
    <dbReference type="NCBI Taxonomy" id="2562237"/>
    <lineage>
        <taxon>Eukaryota</taxon>
        <taxon>Sar</taxon>
        <taxon>Alveolata</taxon>
        <taxon>Dinophyceae</taxon>
        <taxon>Suessiales</taxon>
        <taxon>Symbiodiniaceae</taxon>
        <taxon>Cladocopium</taxon>
    </lineage>
</organism>
<keyword evidence="4" id="KW-0548">Nucleotidyltransferase</keyword>
<reference evidence="4 5" key="2">
    <citation type="submission" date="2024-05" db="EMBL/GenBank/DDBJ databases">
        <authorList>
            <person name="Chen Y."/>
            <person name="Shah S."/>
            <person name="Dougan E. K."/>
            <person name="Thang M."/>
            <person name="Chan C."/>
        </authorList>
    </citation>
    <scope>NUCLEOTIDE SEQUENCE [LARGE SCALE GENOMIC DNA]</scope>
</reference>
<keyword evidence="2" id="KW-0812">Transmembrane</keyword>
<dbReference type="Gene3D" id="3.40.50.1820">
    <property type="entry name" value="alpha/beta hydrolase"/>
    <property type="match status" value="1"/>
</dbReference>
<reference evidence="3" key="1">
    <citation type="submission" date="2022-10" db="EMBL/GenBank/DDBJ databases">
        <authorList>
            <person name="Chen Y."/>
            <person name="Dougan E. K."/>
            <person name="Chan C."/>
            <person name="Rhodes N."/>
            <person name="Thang M."/>
        </authorList>
    </citation>
    <scope>NUCLEOTIDE SEQUENCE</scope>
</reference>
<evidence type="ECO:0000256" key="1">
    <source>
        <dbReference type="SAM" id="MobiDB-lite"/>
    </source>
</evidence>
<keyword evidence="2" id="KW-0472">Membrane</keyword>
<dbReference type="EMBL" id="CAMXCT020000324">
    <property type="protein sequence ID" value="CAL1130516.1"/>
    <property type="molecule type" value="Genomic_DNA"/>
</dbReference>
<dbReference type="Proteomes" id="UP001152797">
    <property type="component" value="Unassembled WGS sequence"/>
</dbReference>
<evidence type="ECO:0000313" key="3">
    <source>
        <dbReference type="EMBL" id="CAI3977141.1"/>
    </source>
</evidence>
<dbReference type="OrthoDB" id="448086at2759"/>
<feature type="transmembrane region" description="Helical" evidence="2">
    <location>
        <begin position="1521"/>
        <end position="1542"/>
    </location>
</feature>
<feature type="compositionally biased region" description="Basic residues" evidence="1">
    <location>
        <begin position="328"/>
        <end position="340"/>
    </location>
</feature>
<keyword evidence="4" id="KW-0695">RNA-directed DNA polymerase</keyword>
<evidence type="ECO:0000313" key="5">
    <source>
        <dbReference type="Proteomes" id="UP001152797"/>
    </source>
</evidence>
<dbReference type="InterPro" id="IPR043502">
    <property type="entry name" value="DNA/RNA_pol_sf"/>
</dbReference>
<feature type="region of interest" description="Disordered" evidence="1">
    <location>
        <begin position="516"/>
        <end position="537"/>
    </location>
</feature>
<name>A0A9P1BSE5_9DINO</name>
<evidence type="ECO:0000256" key="2">
    <source>
        <dbReference type="SAM" id="Phobius"/>
    </source>
</evidence>
<keyword evidence="4" id="KW-0808">Transferase</keyword>
<evidence type="ECO:0000313" key="4">
    <source>
        <dbReference type="EMBL" id="CAL4764453.1"/>
    </source>
</evidence>
<protein>
    <submittedName>
        <fullName evidence="4">RNA-directed DNA polymerase from mobile element jockey</fullName>
    </submittedName>
</protein>
<sequence>MATILESPAAFEARALEHGITTEQLDRLKAKGLTNLSKLAFSISTPGTSPEDESLKLLVHDDPDLVTVGQLASIRRLMFDAQTLCAAQVKHILAGTESTRTSELVPAERAQRIEAQRARLAGMELTGPLECSHQSYSYVGKMVEANVPHYLEPHRFTTRASEVAKEKPGKELILDQSNLVVKDVERKDRCTLQGDLQVFQALTRRSLACDLMGVCSFKNMERWHRFLMDATQIAAPGGYKSPTTEQILRADRAAWVRMAELVPSLRRQADGTLPLDAALDALRTDPTVVFHMMPLPAATSKPDKPVPPKPQPVKKDTPSNKVPGGGKAKGKGRGKTKSSKGRMPAELVGLHQNMKNGKRLCYNYNLDKGCSYAEAGKECMKGAHFCMRCLGQHPAHECPNKPVGCRTVKRKQTCTDDFSSQLASRIKGKPFSQLLVIEIFSGTGGLTAAVRKLGMTQSLGVDAHVTKQVKAPIIRINLAETTGQRLLWKILDNDNVVAIHMGPPCGTSSRAREIKKGKRYNPPSSTRTNSVKPGRNASGGASWNMVLLNQHKSLARIRIFPWCKPAVQQLASNQGVRNLYRPLMREYANLITVRGPQQALLQLPIKCSTDLHLPKQCSFTPSVPLIPAQAKRIRPPYQIGDKAESDQWETIYGVAWTHEAFIKRAAGRSHPGHFLDGVHPVLKNMFEDEALRSTADRAIKRSEQMRRWISRAQELDAMGVDGKEDSPAHARDNLTKKNLRLFHEMIVASGSPDVGLASNIARGFDLMGDIPVGSIYPGKATHATLLPQQVREMSSTARAAIWEATKRAPEPMVSEEVYKITMEERDRGWLRGPLSMDQLPRDAVLSRRFGVKQTSTLADGSRITKVRPIDDFSESLVNSTNSCKEAIQPMGVDAILAALAFRDQAWGREELRAKTIDLRKAYKNLPLSEEATGDAYLCVLCPTDGQPRAFQTLVLPFGARAAVMGFCQTSYAIWRIGVSIFALHWTVFFDDYYLVASSPEIRHVDMAQQLLFRLLGWETSSEKEGDFLAISKILGYRLTSTSQGLHMQHLGRWEHAMGETAVDVELRASLEFIRDRVICGEPRMVDASNGRVFHLYTDACYEDQCGGVGGVLIDGSGTMLSYFSAQISRDQTARLNPLNKDTIIFELEALAAWLGGHILLPSAAIQPNDRVVVFLDNDGVLGRIISGKSGLGLDGAIINGVLEWEYSLKALVWYERVPSAANIADPPSRGELAGFRKELRVELDIDCALNELLDSSRDKPLLHQTLPSVSDSIFPVVPDLMPPSLQLLLRPVLLIEGCEARLQANLDCLQTMANELPTSFDQPRLHLNQAIRSVNLGREGRRAKNRKQMGRRRQEGLALGPNASTGVTQSFQQIEVDGREVTLRVFLPAENGGKKQKPPAVVMVCGLLWLGEGLLGFIGLNFNDAFGYAFARQGVPCVQIHTPQRHIAQTRVMELALAACSPLYVVPGLRFLLLASDICMLLTSKMDIWLLLLAVVLPGILDAVVATSLAVPMLLLGPVGWFLSFANMAAGLVIVPLLHCAVRLGQYMLGELEDRSNYRNYLKEVEAAVTWAEKHQALLGNDGRLVLCGYSSGGHVASLYGLEQCVVPTNGKRRFEAVVLVSGIYDLRTASWEGVKRFLAPIHNMLYGDIIAADSDAKRAQVSPAAVLQTKQQKDLDPDCAWWVLNAKKELMGLPIFEEILFDSSTLVAGLKAKGATVKRAECGYNHWLLVFGFPSFAASFCEGLS</sequence>
<feature type="compositionally biased region" description="Basic residues" evidence="1">
    <location>
        <begin position="1341"/>
        <end position="1351"/>
    </location>
</feature>
<feature type="region of interest" description="Disordered" evidence="1">
    <location>
        <begin position="1338"/>
        <end position="1364"/>
    </location>
</feature>
<dbReference type="SUPFAM" id="SSF56672">
    <property type="entry name" value="DNA/RNA polymerases"/>
    <property type="match status" value="1"/>
</dbReference>
<feature type="compositionally biased region" description="Polar residues" evidence="1">
    <location>
        <begin position="522"/>
        <end position="531"/>
    </location>
</feature>
<proteinExistence type="predicted"/>